<dbReference type="EMBL" id="JACARY010000089">
    <property type="protein sequence ID" value="NWD98798.1"/>
    <property type="molecule type" value="Genomic_DNA"/>
</dbReference>
<dbReference type="GO" id="GO:0005886">
    <property type="term" value="C:plasma membrane"/>
    <property type="evidence" value="ECO:0007669"/>
    <property type="project" value="TreeGrafter"/>
</dbReference>
<name>A0A7Y8KL40_9PSED</name>
<evidence type="ECO:0000313" key="3">
    <source>
        <dbReference type="EMBL" id="NWE92649.1"/>
    </source>
</evidence>
<evidence type="ECO:0000256" key="1">
    <source>
        <dbReference type="SAM" id="Phobius"/>
    </source>
</evidence>
<evidence type="ECO:0000313" key="5">
    <source>
        <dbReference type="Proteomes" id="UP000585226"/>
    </source>
</evidence>
<dbReference type="EMBL" id="JACASD010000113">
    <property type="protein sequence ID" value="NWE92649.1"/>
    <property type="molecule type" value="Genomic_DNA"/>
</dbReference>
<keyword evidence="4" id="KW-1185">Reference proteome</keyword>
<dbReference type="AlphaFoldDB" id="A0A7Y8KL40"/>
<dbReference type="PANTHER" id="PTHR40106:SF1">
    <property type="entry name" value="INNER MEMBRANE PROTEIN RCLC"/>
    <property type="match status" value="1"/>
</dbReference>
<feature type="transmembrane region" description="Helical" evidence="1">
    <location>
        <begin position="68"/>
        <end position="95"/>
    </location>
</feature>
<keyword evidence="1" id="KW-0472">Membrane</keyword>
<dbReference type="InterPro" id="IPR016865">
    <property type="entry name" value="RclC"/>
</dbReference>
<comment type="caution">
    <text evidence="3">The sequence shown here is derived from an EMBL/GenBank/DDBJ whole genome shotgun (WGS) entry which is preliminary data.</text>
</comment>
<accession>A0A7Y8KL40</accession>
<evidence type="ECO:0000313" key="2">
    <source>
        <dbReference type="EMBL" id="NWD98798.1"/>
    </source>
</evidence>
<protein>
    <submittedName>
        <fullName evidence="3">DUF417 family protein</fullName>
    </submittedName>
</protein>
<dbReference type="Proteomes" id="UP000585226">
    <property type="component" value="Unassembled WGS sequence"/>
</dbReference>
<organism evidence="3 5">
    <name type="scientific">Pseudomonas reactans</name>
    <dbReference type="NCBI Taxonomy" id="117680"/>
    <lineage>
        <taxon>Bacteria</taxon>
        <taxon>Pseudomonadati</taxon>
        <taxon>Pseudomonadota</taxon>
        <taxon>Gammaproteobacteria</taxon>
        <taxon>Pseudomonadales</taxon>
        <taxon>Pseudomonadaceae</taxon>
        <taxon>Pseudomonas</taxon>
    </lineage>
</organism>
<gene>
    <name evidence="2" type="ORF">HX871_30725</name>
    <name evidence="3" type="ORF">HX893_31470</name>
</gene>
<dbReference type="PANTHER" id="PTHR40106">
    <property type="entry name" value="INNER MEMBRANE PROTEIN RCLC"/>
    <property type="match status" value="1"/>
</dbReference>
<evidence type="ECO:0000313" key="4">
    <source>
        <dbReference type="Proteomes" id="UP000572863"/>
    </source>
</evidence>
<keyword evidence="1" id="KW-0812">Transmembrane</keyword>
<dbReference type="InterPro" id="IPR007339">
    <property type="entry name" value="RclC-like"/>
</dbReference>
<reference evidence="4 5" key="1">
    <citation type="submission" date="2020-04" db="EMBL/GenBank/DDBJ databases">
        <title>Molecular characterization of pseudomonads from Agaricus bisporus reveal novel blotch 2 pathogens in Western Europe.</title>
        <authorList>
            <person name="Taparia T."/>
            <person name="Krijger M."/>
            <person name="Haynes E."/>
            <person name="Elpinstone J.G."/>
            <person name="Noble R."/>
            <person name="Van Der Wolf J."/>
        </authorList>
    </citation>
    <scope>NUCLEOTIDE SEQUENCE [LARGE SCALE GENOMIC DNA]</scope>
    <source>
        <strain evidence="2 4">P7774</strain>
        <strain evidence="3 5">P8021</strain>
    </source>
</reference>
<feature type="transmembrane region" description="Helical" evidence="1">
    <location>
        <begin position="20"/>
        <end position="43"/>
    </location>
</feature>
<dbReference type="PIRSF" id="PIRSF028065">
    <property type="entry name" value="UCP028065"/>
    <property type="match status" value="1"/>
</dbReference>
<sequence length="171" mass="18141">MKTLTAANYTLDGNTQKRTLGVTTMNLGIFGVYIALAVIYFWFGGMKFTHYEAQGLVPLVGNSPLLGWVYKIFSVDIFSGLLGILEVSIGALILGRFVSPKLSILGGALSAGLFVTTVSFMFSTPGVFEPGLGFPAITIAPGQFLLKDIGLLAASIFVAGHSLVELESRSN</sequence>
<dbReference type="Proteomes" id="UP000572863">
    <property type="component" value="Unassembled WGS sequence"/>
</dbReference>
<dbReference type="GO" id="GO:1901530">
    <property type="term" value="P:response to hypochlorite"/>
    <property type="evidence" value="ECO:0007669"/>
    <property type="project" value="TreeGrafter"/>
</dbReference>
<dbReference type="RefSeq" id="WP_010461510.1">
    <property type="nucleotide sequence ID" value="NZ_JACARY010000089.1"/>
</dbReference>
<proteinExistence type="predicted"/>
<feature type="transmembrane region" description="Helical" evidence="1">
    <location>
        <begin position="144"/>
        <end position="164"/>
    </location>
</feature>
<feature type="transmembrane region" description="Helical" evidence="1">
    <location>
        <begin position="102"/>
        <end position="124"/>
    </location>
</feature>
<dbReference type="Pfam" id="PF04224">
    <property type="entry name" value="DUF417"/>
    <property type="match status" value="1"/>
</dbReference>
<keyword evidence="1" id="KW-1133">Transmembrane helix</keyword>